<reference evidence="2" key="2">
    <citation type="submission" date="2011-02" db="EMBL/GenBank/DDBJ databases">
        <authorList>
            <person name="MacLean D."/>
        </authorList>
    </citation>
    <scope>NUCLEOTIDE SEQUENCE</scope>
</reference>
<evidence type="ECO:0000313" key="2">
    <source>
        <dbReference type="EMBL" id="CCA20492.1"/>
    </source>
</evidence>
<gene>
    <name evidence="2" type="primary">AlNc14C96G5853</name>
    <name evidence="2" type="ORF">ALNC14_066350</name>
</gene>
<proteinExistence type="predicted"/>
<organism evidence="2">
    <name type="scientific">Albugo laibachii Nc14</name>
    <dbReference type="NCBI Taxonomy" id="890382"/>
    <lineage>
        <taxon>Eukaryota</taxon>
        <taxon>Sar</taxon>
        <taxon>Stramenopiles</taxon>
        <taxon>Oomycota</taxon>
        <taxon>Peronosporomycetes</taxon>
        <taxon>Albuginales</taxon>
        <taxon>Albuginaceae</taxon>
        <taxon>Albugo</taxon>
    </lineage>
</organism>
<dbReference type="Pfam" id="PF00024">
    <property type="entry name" value="PAN_1"/>
    <property type="match status" value="1"/>
</dbReference>
<dbReference type="HOGENOM" id="CLU_1498923_0_0_1"/>
<sequence>MFRGIAEKIARKRQTTGIRSDTVINCRNLLQTTFAGGNVVIEKKSEGVFHPVECIYYLNVDLSSFIKDESVITHVIDSSPKGHTHTCIGVGCFGTNQCVVTNASNPTCQEAYGYNLNLEFGGNLIDQLRSTDVSTCRHGCLNNHNCTVFTHYPFQHMCLLYSSVNYVRTLDGATSRTMIL</sequence>
<dbReference type="PROSITE" id="PS50948">
    <property type="entry name" value="PAN"/>
    <property type="match status" value="1"/>
</dbReference>
<protein>
    <submittedName>
        <fullName evidence="2">AlNc14C96G5853 protein</fullName>
    </submittedName>
</protein>
<feature type="domain" description="Apple" evidence="1">
    <location>
        <begin position="108"/>
        <end position="180"/>
    </location>
</feature>
<dbReference type="Gene3D" id="3.50.4.10">
    <property type="entry name" value="Hepatocyte Growth Factor"/>
    <property type="match status" value="1"/>
</dbReference>
<evidence type="ECO:0000259" key="1">
    <source>
        <dbReference type="PROSITE" id="PS50948"/>
    </source>
</evidence>
<reference evidence="2" key="1">
    <citation type="journal article" date="2011" name="PLoS Biol.">
        <title>Gene gain and loss during evolution of obligate parasitism in the white rust pathogen of Arabidopsis thaliana.</title>
        <authorList>
            <person name="Kemen E."/>
            <person name="Gardiner A."/>
            <person name="Schultz-Larsen T."/>
            <person name="Kemen A.C."/>
            <person name="Balmuth A.L."/>
            <person name="Robert-Seilaniantz A."/>
            <person name="Bailey K."/>
            <person name="Holub E."/>
            <person name="Studholme D.J."/>
            <person name="Maclean D."/>
            <person name="Jones J.D."/>
        </authorList>
    </citation>
    <scope>NUCLEOTIDE SEQUENCE</scope>
</reference>
<dbReference type="AlphaFoldDB" id="F0WGX7"/>
<accession>F0WGX7</accession>
<name>F0WGX7_9STRA</name>
<dbReference type="EMBL" id="FR824141">
    <property type="protein sequence ID" value="CCA20492.1"/>
    <property type="molecule type" value="Genomic_DNA"/>
</dbReference>
<dbReference type="InterPro" id="IPR003609">
    <property type="entry name" value="Pan_app"/>
</dbReference>